<dbReference type="VEuPathDB" id="FungiDB:RO3G_13653"/>
<keyword evidence="1" id="KW-1133">Transmembrane helix</keyword>
<dbReference type="GeneID" id="93620618"/>
<evidence type="ECO:0000256" key="1">
    <source>
        <dbReference type="SAM" id="Phobius"/>
    </source>
</evidence>
<keyword evidence="1" id="KW-0472">Membrane</keyword>
<dbReference type="EMBL" id="CH476743">
    <property type="protein sequence ID" value="EIE88942.1"/>
    <property type="molecule type" value="Genomic_DNA"/>
</dbReference>
<dbReference type="Proteomes" id="UP000009138">
    <property type="component" value="Unassembled WGS sequence"/>
</dbReference>
<keyword evidence="3" id="KW-1185">Reference proteome</keyword>
<evidence type="ECO:0000313" key="2">
    <source>
        <dbReference type="EMBL" id="EIE88942.1"/>
    </source>
</evidence>
<organism evidence="2 3">
    <name type="scientific">Rhizopus delemar (strain RA 99-880 / ATCC MYA-4621 / FGSC 9543 / NRRL 43880)</name>
    <name type="common">Mucormycosis agent</name>
    <name type="synonym">Rhizopus arrhizus var. delemar</name>
    <dbReference type="NCBI Taxonomy" id="246409"/>
    <lineage>
        <taxon>Eukaryota</taxon>
        <taxon>Fungi</taxon>
        <taxon>Fungi incertae sedis</taxon>
        <taxon>Mucoromycota</taxon>
        <taxon>Mucoromycotina</taxon>
        <taxon>Mucoromycetes</taxon>
        <taxon>Mucorales</taxon>
        <taxon>Mucorineae</taxon>
        <taxon>Rhizopodaceae</taxon>
        <taxon>Rhizopus</taxon>
    </lineage>
</organism>
<evidence type="ECO:0000313" key="3">
    <source>
        <dbReference type="Proteomes" id="UP000009138"/>
    </source>
</evidence>
<sequence length="57" mass="6573">MSQFNSKGFSRYMDFVSSEDRMRTPLQVLIPYLAVISFDISLLLLLLLSQTTSTFSY</sequence>
<feature type="transmembrane region" description="Helical" evidence="1">
    <location>
        <begin position="29"/>
        <end position="48"/>
    </location>
</feature>
<name>I1CKG2_RHIO9</name>
<protein>
    <submittedName>
        <fullName evidence="2">Uncharacterized protein</fullName>
    </submittedName>
</protein>
<proteinExistence type="predicted"/>
<gene>
    <name evidence="2" type="ORF">RO3G_13653</name>
</gene>
<dbReference type="RefSeq" id="XP_067524338.1">
    <property type="nucleotide sequence ID" value="XM_067668237.1"/>
</dbReference>
<dbReference type="InParanoid" id="I1CKG2"/>
<reference evidence="2 3" key="1">
    <citation type="journal article" date="2009" name="PLoS Genet.">
        <title>Genomic analysis of the basal lineage fungus Rhizopus oryzae reveals a whole-genome duplication.</title>
        <authorList>
            <person name="Ma L.-J."/>
            <person name="Ibrahim A.S."/>
            <person name="Skory C."/>
            <person name="Grabherr M.G."/>
            <person name="Burger G."/>
            <person name="Butler M."/>
            <person name="Elias M."/>
            <person name="Idnurm A."/>
            <person name="Lang B.F."/>
            <person name="Sone T."/>
            <person name="Abe A."/>
            <person name="Calvo S.E."/>
            <person name="Corrochano L.M."/>
            <person name="Engels R."/>
            <person name="Fu J."/>
            <person name="Hansberg W."/>
            <person name="Kim J.-M."/>
            <person name="Kodira C.D."/>
            <person name="Koehrsen M.J."/>
            <person name="Liu B."/>
            <person name="Miranda-Saavedra D."/>
            <person name="O'Leary S."/>
            <person name="Ortiz-Castellanos L."/>
            <person name="Poulter R."/>
            <person name="Rodriguez-Romero J."/>
            <person name="Ruiz-Herrera J."/>
            <person name="Shen Y.-Q."/>
            <person name="Zeng Q."/>
            <person name="Galagan J."/>
            <person name="Birren B.W."/>
            <person name="Cuomo C.A."/>
            <person name="Wickes B.L."/>
        </authorList>
    </citation>
    <scope>NUCLEOTIDE SEQUENCE [LARGE SCALE GENOMIC DNA]</scope>
    <source>
        <strain evidence="3">RA 99-880 / ATCC MYA-4621 / FGSC 9543 / NRRL 43880</strain>
    </source>
</reference>
<accession>I1CKG2</accession>
<dbReference type="AlphaFoldDB" id="I1CKG2"/>
<keyword evidence="1" id="KW-0812">Transmembrane</keyword>